<dbReference type="RefSeq" id="XP_055860907.1">
    <property type="nucleotide sequence ID" value="XM_056004932.1"/>
</dbReference>
<evidence type="ECO:0000313" key="1">
    <source>
        <dbReference type="Proteomes" id="UP001165740"/>
    </source>
</evidence>
<dbReference type="GeneID" id="106068807"/>
<name>A0A9W2YDV7_BIOGL</name>
<sequence>MQFYSWQQSLKSQTYTAPVIQRRPVTEVCAIITDSCTISSGSLATPSLGLSAAIAASRLMGSDLKQKLQSLKGHLNDILDRSNKIQENYKLVWLMYYDDMVPAVKGIMRISPVRHCDISLEQNIKLHILMQLGIFTNYIRSQDWDEAYTGVRADLTQMKATLNKALCLLKSLVQPAYTISDIEAYVDRDYIKPMPALVDESEIVKRAFVMAELIVLSETLSTYVINETDITLKDETLSTVQC</sequence>
<proteinExistence type="predicted"/>
<evidence type="ECO:0000313" key="2">
    <source>
        <dbReference type="RefSeq" id="XP_055860907.1"/>
    </source>
</evidence>
<protein>
    <submittedName>
        <fullName evidence="2">Uncharacterized protein LOC106068807</fullName>
    </submittedName>
</protein>
<organism evidence="1 2">
    <name type="scientific">Biomphalaria glabrata</name>
    <name type="common">Bloodfluke planorb</name>
    <name type="synonym">Freshwater snail</name>
    <dbReference type="NCBI Taxonomy" id="6526"/>
    <lineage>
        <taxon>Eukaryota</taxon>
        <taxon>Metazoa</taxon>
        <taxon>Spiralia</taxon>
        <taxon>Lophotrochozoa</taxon>
        <taxon>Mollusca</taxon>
        <taxon>Gastropoda</taxon>
        <taxon>Heterobranchia</taxon>
        <taxon>Euthyneura</taxon>
        <taxon>Panpulmonata</taxon>
        <taxon>Hygrophila</taxon>
        <taxon>Lymnaeoidea</taxon>
        <taxon>Planorbidae</taxon>
        <taxon>Biomphalaria</taxon>
    </lineage>
</organism>
<accession>A0A9W2YDV7</accession>
<keyword evidence="1" id="KW-1185">Reference proteome</keyword>
<dbReference type="Proteomes" id="UP001165740">
    <property type="component" value="Chromosome 1"/>
</dbReference>
<reference evidence="2" key="1">
    <citation type="submission" date="2025-08" db="UniProtKB">
        <authorList>
            <consortium name="RefSeq"/>
        </authorList>
    </citation>
    <scope>IDENTIFICATION</scope>
</reference>
<gene>
    <name evidence="2" type="primary">LOC106068807</name>
</gene>
<dbReference type="AlphaFoldDB" id="A0A9W2YDV7"/>
<dbReference type="OrthoDB" id="6089611at2759"/>